<dbReference type="EMBL" id="CAVMJV010000008">
    <property type="protein sequence ID" value="CAK5037827.1"/>
    <property type="molecule type" value="Genomic_DNA"/>
</dbReference>
<comment type="caution">
    <text evidence="1">The sequence shown here is derived from an EMBL/GenBank/DDBJ whole genome shotgun (WGS) entry which is preliminary data.</text>
</comment>
<organism evidence="1 2">
    <name type="scientific">Meloidogyne enterolobii</name>
    <name type="common">Root-knot nematode worm</name>
    <name type="synonym">Meloidogyne mayaguensis</name>
    <dbReference type="NCBI Taxonomy" id="390850"/>
    <lineage>
        <taxon>Eukaryota</taxon>
        <taxon>Metazoa</taxon>
        <taxon>Ecdysozoa</taxon>
        <taxon>Nematoda</taxon>
        <taxon>Chromadorea</taxon>
        <taxon>Rhabditida</taxon>
        <taxon>Tylenchina</taxon>
        <taxon>Tylenchomorpha</taxon>
        <taxon>Tylenchoidea</taxon>
        <taxon>Meloidogynidae</taxon>
        <taxon>Meloidogyninae</taxon>
        <taxon>Meloidogyne</taxon>
    </lineage>
</organism>
<evidence type="ECO:0000313" key="1">
    <source>
        <dbReference type="EMBL" id="CAK5037827.1"/>
    </source>
</evidence>
<dbReference type="Proteomes" id="UP001497535">
    <property type="component" value="Unassembled WGS sequence"/>
</dbReference>
<reference evidence="1" key="1">
    <citation type="submission" date="2023-11" db="EMBL/GenBank/DDBJ databases">
        <authorList>
            <person name="Poullet M."/>
        </authorList>
    </citation>
    <scope>NUCLEOTIDE SEQUENCE</scope>
    <source>
        <strain evidence="1">E1834</strain>
    </source>
</reference>
<accession>A0ACB0YA59</accession>
<sequence>MQMILSRLLRRVAGLSFLQNFLFLLFTIFSTMIIRLFNLKFFSLKLIYNQKTTSTPRLVPFPVKKKQQNGQRLVPFRMQINTRQKQIGRRIKIPLKYTNSTKVFLTF</sequence>
<keyword evidence="2" id="KW-1185">Reference proteome</keyword>
<evidence type="ECO:0000313" key="2">
    <source>
        <dbReference type="Proteomes" id="UP001497535"/>
    </source>
</evidence>
<proteinExistence type="predicted"/>
<protein>
    <submittedName>
        <fullName evidence="1">Uncharacterized protein</fullName>
    </submittedName>
</protein>
<gene>
    <name evidence="1" type="ORF">MENTE1834_LOCUS9446</name>
</gene>
<name>A0ACB0YA59_MELEN</name>